<gene>
    <name evidence="1" type="ORF">NCTC11075_05821</name>
</gene>
<protein>
    <submittedName>
        <fullName evidence="1">Mu-like prophage protein gpG</fullName>
    </submittedName>
</protein>
<name>A0A447UW16_CITKO</name>
<dbReference type="Proteomes" id="UP000270272">
    <property type="component" value="Chromosome"/>
</dbReference>
<sequence length="180" mass="19849">MGITVEVTGAEKLQTIRKAMEKLADSSLRQELLESIGAVAESQTRRRIASEKSSPAGAKWQDWSDNYAKTRHGNQSLLQGNGDLLDSIQYFVSGERVHIGTPLPYGKTHQEGFSGSVAVSSHKRLITQAFGRALKHGVWQTVGAHQRQMDIPQREFLGLSADNSNELTSVIGDFWSEVLK</sequence>
<organism evidence="1 2">
    <name type="scientific">Citrobacter koseri</name>
    <name type="common">Citrobacter diversus</name>
    <dbReference type="NCBI Taxonomy" id="545"/>
    <lineage>
        <taxon>Bacteria</taxon>
        <taxon>Pseudomonadati</taxon>
        <taxon>Pseudomonadota</taxon>
        <taxon>Gammaproteobacteria</taxon>
        <taxon>Enterobacterales</taxon>
        <taxon>Enterobacteriaceae</taxon>
        <taxon>Citrobacter</taxon>
    </lineage>
</organism>
<dbReference type="InterPro" id="IPR006522">
    <property type="entry name" value="Phage_virion_morphogenesis"/>
</dbReference>
<evidence type="ECO:0000313" key="2">
    <source>
        <dbReference type="Proteomes" id="UP000270272"/>
    </source>
</evidence>
<evidence type="ECO:0000313" key="1">
    <source>
        <dbReference type="EMBL" id="VEB94887.1"/>
    </source>
</evidence>
<proteinExistence type="predicted"/>
<dbReference type="AlphaFoldDB" id="A0A447UW16"/>
<accession>A0A447UW16</accession>
<dbReference type="NCBIfam" id="TIGR01635">
    <property type="entry name" value="tail_comp_S"/>
    <property type="match status" value="1"/>
</dbReference>
<dbReference type="Pfam" id="PF05069">
    <property type="entry name" value="Phage_tail_S"/>
    <property type="match status" value="1"/>
</dbReference>
<reference evidence="1 2" key="1">
    <citation type="submission" date="2018-12" db="EMBL/GenBank/DDBJ databases">
        <authorList>
            <consortium name="Pathogen Informatics"/>
        </authorList>
    </citation>
    <scope>NUCLEOTIDE SEQUENCE [LARGE SCALE GENOMIC DNA]</scope>
    <source>
        <strain evidence="1 2">NCTC11075</strain>
    </source>
</reference>
<dbReference type="EMBL" id="LR134204">
    <property type="protein sequence ID" value="VEB94887.1"/>
    <property type="molecule type" value="Genomic_DNA"/>
</dbReference>